<gene>
    <name evidence="1" type="ORF">RIMI_LOCUS4809945</name>
</gene>
<proteinExistence type="predicted"/>
<name>A0ABN9L2Q9_9NEOB</name>
<keyword evidence="2" id="KW-1185">Reference proteome</keyword>
<evidence type="ECO:0000313" key="2">
    <source>
        <dbReference type="Proteomes" id="UP001176940"/>
    </source>
</evidence>
<dbReference type="Proteomes" id="UP001176940">
    <property type="component" value="Unassembled WGS sequence"/>
</dbReference>
<protein>
    <submittedName>
        <fullName evidence="1">Uncharacterized protein</fullName>
    </submittedName>
</protein>
<sequence>MAEEPEEISAEILHRCSQQVLQELKKPEEGGKRVWRKGGHGLGLVLLQMMPRVKSSSGSVYKSCSMGNAVYIPPYQTSISACQIQSAVCVEEESFHTTFMRFEVFKGNLPEKESSKSVSST</sequence>
<evidence type="ECO:0000313" key="1">
    <source>
        <dbReference type="EMBL" id="CAJ0931671.1"/>
    </source>
</evidence>
<accession>A0ABN9L2Q9</accession>
<dbReference type="EMBL" id="CAUEEQ010007917">
    <property type="protein sequence ID" value="CAJ0931671.1"/>
    <property type="molecule type" value="Genomic_DNA"/>
</dbReference>
<reference evidence="1" key="1">
    <citation type="submission" date="2023-07" db="EMBL/GenBank/DDBJ databases">
        <authorList>
            <person name="Stuckert A."/>
        </authorList>
    </citation>
    <scope>NUCLEOTIDE SEQUENCE</scope>
</reference>
<comment type="caution">
    <text evidence="1">The sequence shown here is derived from an EMBL/GenBank/DDBJ whole genome shotgun (WGS) entry which is preliminary data.</text>
</comment>
<organism evidence="1 2">
    <name type="scientific">Ranitomeya imitator</name>
    <name type="common">mimic poison frog</name>
    <dbReference type="NCBI Taxonomy" id="111125"/>
    <lineage>
        <taxon>Eukaryota</taxon>
        <taxon>Metazoa</taxon>
        <taxon>Chordata</taxon>
        <taxon>Craniata</taxon>
        <taxon>Vertebrata</taxon>
        <taxon>Euteleostomi</taxon>
        <taxon>Amphibia</taxon>
        <taxon>Batrachia</taxon>
        <taxon>Anura</taxon>
        <taxon>Neobatrachia</taxon>
        <taxon>Hyloidea</taxon>
        <taxon>Dendrobatidae</taxon>
        <taxon>Dendrobatinae</taxon>
        <taxon>Ranitomeya</taxon>
    </lineage>
</organism>